<evidence type="ECO:0000256" key="13">
    <source>
        <dbReference type="ARBA" id="ARBA00023180"/>
    </source>
</evidence>
<keyword evidence="16" id="KW-0812">Transmembrane</keyword>
<protein>
    <recommendedName>
        <fullName evidence="18">Prion/Doppel protein beta-ribbon domain-containing protein</fullName>
    </recommendedName>
</protein>
<evidence type="ECO:0000256" key="7">
    <source>
        <dbReference type="ARBA" id="ARBA00022729"/>
    </source>
</evidence>
<feature type="region of interest" description="Disordered" evidence="15">
    <location>
        <begin position="24"/>
        <end position="48"/>
    </location>
</feature>
<dbReference type="Gene3D" id="1.10.790.10">
    <property type="entry name" value="Prion/Doppel protein, beta-ribbon domain"/>
    <property type="match status" value="1"/>
</dbReference>
<proteinExistence type="inferred from homology"/>
<evidence type="ECO:0000256" key="6">
    <source>
        <dbReference type="ARBA" id="ARBA00022723"/>
    </source>
</evidence>
<dbReference type="EMBL" id="JAACNH010000006">
    <property type="protein sequence ID" value="KAG8440919.1"/>
    <property type="molecule type" value="Genomic_DNA"/>
</dbReference>
<dbReference type="GO" id="GO:0046872">
    <property type="term" value="F:metal ion binding"/>
    <property type="evidence" value="ECO:0007669"/>
    <property type="project" value="UniProtKB-KW"/>
</dbReference>
<keyword evidence="5" id="KW-0640">Prion</keyword>
<keyword evidence="9" id="KW-0186">Copper</keyword>
<evidence type="ECO:0000259" key="18">
    <source>
        <dbReference type="Pfam" id="PF00377"/>
    </source>
</evidence>
<dbReference type="PANTHER" id="PTHR15506">
    <property type="entry name" value="DOPPEL PRION"/>
    <property type="match status" value="1"/>
</dbReference>
<evidence type="ECO:0000256" key="17">
    <source>
        <dbReference type="SAM" id="SignalP"/>
    </source>
</evidence>
<dbReference type="GO" id="GO:0098552">
    <property type="term" value="C:side of membrane"/>
    <property type="evidence" value="ECO:0007669"/>
    <property type="project" value="UniProtKB-KW"/>
</dbReference>
<keyword evidence="10" id="KW-0034">Amyloid</keyword>
<keyword evidence="8" id="KW-0677">Repeat</keyword>
<dbReference type="InterPro" id="IPR036924">
    <property type="entry name" value="Prion/Doppel_b-ribbon_dom_sf"/>
</dbReference>
<keyword evidence="14" id="KW-0449">Lipoprotein</keyword>
<dbReference type="InterPro" id="IPR022416">
    <property type="entry name" value="Prion/Doppel_prot_b-ribbon_dom"/>
</dbReference>
<evidence type="ECO:0000256" key="8">
    <source>
        <dbReference type="ARBA" id="ARBA00022737"/>
    </source>
</evidence>
<sequence length="221" mass="25324">MMLRNLWSSLILISVVFLLTVSSKKGGGKSKTGGWNSGSNRNPSYPGGGTWNTWNSGNNWGNPYNPGAGTNFNNKQWKPPKSKTNMKMMAGAVAVGAVGGFMLGNAVGRMRYHFDNDMDSRYYDRYYNQMPNQVYRPMYRDNSYVSEDRFVSDCYNMSVTEYIEKPSEGKNTSDLNQQEIRVKKQIIREMCIYEYRSDGFKLLSNLWLTLTITLFVYFVVE</sequence>
<dbReference type="InterPro" id="IPR000817">
    <property type="entry name" value="Prion"/>
</dbReference>
<evidence type="ECO:0000256" key="14">
    <source>
        <dbReference type="ARBA" id="ARBA00023288"/>
    </source>
</evidence>
<evidence type="ECO:0000256" key="16">
    <source>
        <dbReference type="SAM" id="Phobius"/>
    </source>
</evidence>
<organism evidence="19 20">
    <name type="scientific">Hymenochirus boettgeri</name>
    <name type="common">Congo dwarf clawed frog</name>
    <dbReference type="NCBI Taxonomy" id="247094"/>
    <lineage>
        <taxon>Eukaryota</taxon>
        <taxon>Metazoa</taxon>
        <taxon>Chordata</taxon>
        <taxon>Craniata</taxon>
        <taxon>Vertebrata</taxon>
        <taxon>Euteleostomi</taxon>
        <taxon>Amphibia</taxon>
        <taxon>Batrachia</taxon>
        <taxon>Anura</taxon>
        <taxon>Pipoidea</taxon>
        <taxon>Pipidae</taxon>
        <taxon>Pipinae</taxon>
        <taxon>Hymenochirus</taxon>
    </lineage>
</organism>
<evidence type="ECO:0000256" key="15">
    <source>
        <dbReference type="SAM" id="MobiDB-lite"/>
    </source>
</evidence>
<comment type="similarity">
    <text evidence="2">Belongs to the prion family.</text>
</comment>
<feature type="chain" id="PRO_5035729166" description="Prion/Doppel protein beta-ribbon domain-containing protein" evidence="17">
    <location>
        <begin position="24"/>
        <end position="221"/>
    </location>
</feature>
<keyword evidence="20" id="KW-1185">Reference proteome</keyword>
<evidence type="ECO:0000256" key="9">
    <source>
        <dbReference type="ARBA" id="ARBA00023008"/>
    </source>
</evidence>
<keyword evidence="6" id="KW-0479">Metal-binding</keyword>
<evidence type="ECO:0000256" key="3">
    <source>
        <dbReference type="ARBA" id="ARBA00022475"/>
    </source>
</evidence>
<dbReference type="GO" id="GO:0051260">
    <property type="term" value="P:protein homooligomerization"/>
    <property type="evidence" value="ECO:0007669"/>
    <property type="project" value="InterPro"/>
</dbReference>
<evidence type="ECO:0000313" key="20">
    <source>
        <dbReference type="Proteomes" id="UP000812440"/>
    </source>
</evidence>
<dbReference type="Pfam" id="PF00377">
    <property type="entry name" value="Prion"/>
    <property type="match status" value="1"/>
</dbReference>
<keyword evidence="11 16" id="KW-0472">Membrane</keyword>
<evidence type="ECO:0000313" key="19">
    <source>
        <dbReference type="EMBL" id="KAG8440919.1"/>
    </source>
</evidence>
<dbReference type="SMART" id="SM00157">
    <property type="entry name" value="PRP"/>
    <property type="match status" value="1"/>
</dbReference>
<dbReference type="PANTHER" id="PTHR15506:SF2">
    <property type="entry name" value="MAJOR PRION PROTEIN"/>
    <property type="match status" value="1"/>
</dbReference>
<keyword evidence="7 17" id="KW-0732">Signal</keyword>
<accession>A0A8T2J6W1</accession>
<keyword evidence="4" id="KW-0336">GPI-anchor</keyword>
<keyword evidence="3" id="KW-1003">Cell membrane</keyword>
<reference evidence="19" key="1">
    <citation type="thesis" date="2020" institute="ProQuest LLC" country="789 East Eisenhower Parkway, Ann Arbor, MI, USA">
        <title>Comparative Genomics and Chromosome Evolution.</title>
        <authorList>
            <person name="Mudd A.B."/>
        </authorList>
    </citation>
    <scope>NUCLEOTIDE SEQUENCE</scope>
    <source>
        <strain evidence="19">Female2</strain>
        <tissue evidence="19">Blood</tissue>
    </source>
</reference>
<dbReference type="GO" id="GO:0005886">
    <property type="term" value="C:plasma membrane"/>
    <property type="evidence" value="ECO:0007669"/>
    <property type="project" value="UniProtKB-SubCell"/>
</dbReference>
<dbReference type="AlphaFoldDB" id="A0A8T2J6W1"/>
<keyword evidence="13" id="KW-0325">Glycoprotein</keyword>
<feature type="signal peptide" evidence="17">
    <location>
        <begin position="1"/>
        <end position="23"/>
    </location>
</feature>
<evidence type="ECO:0000256" key="12">
    <source>
        <dbReference type="ARBA" id="ARBA00023157"/>
    </source>
</evidence>
<feature type="transmembrane region" description="Helical" evidence="16">
    <location>
        <begin position="202"/>
        <end position="220"/>
    </location>
</feature>
<evidence type="ECO:0000256" key="11">
    <source>
        <dbReference type="ARBA" id="ARBA00023136"/>
    </source>
</evidence>
<comment type="caution">
    <text evidence="19">The sequence shown here is derived from an EMBL/GenBank/DDBJ whole genome shotgun (WGS) entry which is preliminary data.</text>
</comment>
<dbReference type="SUPFAM" id="SSF54098">
    <property type="entry name" value="Prion-like"/>
    <property type="match status" value="1"/>
</dbReference>
<feature type="transmembrane region" description="Helical" evidence="16">
    <location>
        <begin position="88"/>
        <end position="108"/>
    </location>
</feature>
<dbReference type="OrthoDB" id="9048788at2759"/>
<comment type="subcellular location">
    <subcellularLocation>
        <location evidence="1">Cell membrane</location>
        <topology evidence="1">Lipid-anchor</topology>
        <topology evidence="1">GPI-anchor</topology>
    </subcellularLocation>
</comment>
<keyword evidence="16" id="KW-1133">Transmembrane helix</keyword>
<gene>
    <name evidence="19" type="ORF">GDO86_006598</name>
</gene>
<evidence type="ECO:0000256" key="5">
    <source>
        <dbReference type="ARBA" id="ARBA00022678"/>
    </source>
</evidence>
<evidence type="ECO:0000256" key="1">
    <source>
        <dbReference type="ARBA" id="ARBA00004609"/>
    </source>
</evidence>
<evidence type="ECO:0000256" key="2">
    <source>
        <dbReference type="ARBA" id="ARBA00009910"/>
    </source>
</evidence>
<evidence type="ECO:0000256" key="4">
    <source>
        <dbReference type="ARBA" id="ARBA00022622"/>
    </source>
</evidence>
<name>A0A8T2J6W1_9PIPI</name>
<dbReference type="Proteomes" id="UP000812440">
    <property type="component" value="Chromosome 3"/>
</dbReference>
<evidence type="ECO:0000256" key="10">
    <source>
        <dbReference type="ARBA" id="ARBA00023087"/>
    </source>
</evidence>
<keyword evidence="12" id="KW-1015">Disulfide bond</keyword>
<feature type="domain" description="Prion/Doppel protein beta-ribbon" evidence="18">
    <location>
        <begin position="109"/>
        <end position="218"/>
    </location>
</feature>